<evidence type="ECO:0000313" key="2">
    <source>
        <dbReference type="Proteomes" id="UP000299102"/>
    </source>
</evidence>
<name>A0A4C2ACX0_EUMVA</name>
<gene>
    <name evidence="1" type="ORF">EVAR_71423_1</name>
</gene>
<reference evidence="1 2" key="1">
    <citation type="journal article" date="2019" name="Commun. Biol.">
        <title>The bagworm genome reveals a unique fibroin gene that provides high tensile strength.</title>
        <authorList>
            <person name="Kono N."/>
            <person name="Nakamura H."/>
            <person name="Ohtoshi R."/>
            <person name="Tomita M."/>
            <person name="Numata K."/>
            <person name="Arakawa K."/>
        </authorList>
    </citation>
    <scope>NUCLEOTIDE SEQUENCE [LARGE SCALE GENOMIC DNA]</scope>
</reference>
<dbReference type="OrthoDB" id="411823at2759"/>
<evidence type="ECO:0000313" key="1">
    <source>
        <dbReference type="EMBL" id="GBP97652.1"/>
    </source>
</evidence>
<keyword evidence="2" id="KW-1185">Reference proteome</keyword>
<organism evidence="1 2">
    <name type="scientific">Eumeta variegata</name>
    <name type="common">Bagworm moth</name>
    <name type="synonym">Eumeta japonica</name>
    <dbReference type="NCBI Taxonomy" id="151549"/>
    <lineage>
        <taxon>Eukaryota</taxon>
        <taxon>Metazoa</taxon>
        <taxon>Ecdysozoa</taxon>
        <taxon>Arthropoda</taxon>
        <taxon>Hexapoda</taxon>
        <taxon>Insecta</taxon>
        <taxon>Pterygota</taxon>
        <taxon>Neoptera</taxon>
        <taxon>Endopterygota</taxon>
        <taxon>Lepidoptera</taxon>
        <taxon>Glossata</taxon>
        <taxon>Ditrysia</taxon>
        <taxon>Tineoidea</taxon>
        <taxon>Psychidae</taxon>
        <taxon>Oiketicinae</taxon>
        <taxon>Eumeta</taxon>
    </lineage>
</organism>
<proteinExistence type="predicted"/>
<dbReference type="Proteomes" id="UP000299102">
    <property type="component" value="Unassembled WGS sequence"/>
</dbReference>
<comment type="caution">
    <text evidence="1">The sequence shown here is derived from an EMBL/GenBank/DDBJ whole genome shotgun (WGS) entry which is preliminary data.</text>
</comment>
<accession>A0A4C2ACX0</accession>
<sequence length="99" mass="11646">MVEEYRILLRVRMTPLLTQTFTGNGEFAQYLLKFEPKNPPYYACAPDDVQDILHILKKCPIFLKELVETEAVVRDRIGRQNILNFLHAKYNNKIFLTIC</sequence>
<protein>
    <submittedName>
        <fullName evidence="1">Uncharacterized protein</fullName>
    </submittedName>
</protein>
<dbReference type="EMBL" id="BGZK01002980">
    <property type="protein sequence ID" value="GBP97652.1"/>
    <property type="molecule type" value="Genomic_DNA"/>
</dbReference>
<dbReference type="AlphaFoldDB" id="A0A4C2ACX0"/>